<sequence>MEFTTHASHSHQQPDVDDDCSFCVSIKNAVGERGSDFYSRSIVLDTIIDQPCHQHLLYYMRGVFPADEKLTLFGGHDHGAMLYREDPSHNKTIRLLKSVSTARASGLVPDKDWVDMNLLRGWKTECLTTHGQHCRSTLNRALISPAWLIDTWNDCLVPGDRIEHFVALSYVWGARPCLRNERAILQLLEQPGALSQEPFCLTVSPMIRHSMDLIRALGERYLWADALCIVQDDAEQTAHQLRLMGDLYASATFTIVATDEDASGGIPGIKGVSRPRNLYYAVLPFGSEEKLMVQDETFNVARNDDADYGYFTRGWTYQEYALSQRLLVVGKKQFHWVCSSAAFREDVASSCPGLRRELYRHEIPRILSGHPDLEELIRATRDYNGRHHSFPEDALAGFTGILEIFKPAFEGGFLYGLPLMYFPAALMWRSLIPALSQRRRHSGKQHSILQGPSLPSWSWLGWKDGFFELNENSGSLESTYDATFGISQWYSHETPTSTDRHAIRTYLPGAVLEVEDGTLDCPLARGWTADTYDPERDGFQALVSRDTVYRHTSMPNSKFWRWFPIRDPLEGHNPTTTSPQHAFVSCKTKRAWVRIRNNLSSKTVGWLHAHILDMAGNNCGWLQASSDEQKAELPFVNSDNCGLVEVVAICFRRGSSVKNPYHPRFVAEETFGILWVEWVDGVAYRKGVGEINKDSWESHVLEDVDLILG</sequence>
<accession>A0ABR2IWR4</accession>
<dbReference type="Proteomes" id="UP001390339">
    <property type="component" value="Unassembled WGS sequence"/>
</dbReference>
<evidence type="ECO:0000313" key="2">
    <source>
        <dbReference type="EMBL" id="KAK8869055.1"/>
    </source>
</evidence>
<protein>
    <submittedName>
        <fullName evidence="2">Heterokaryon incompatibility protein-domain-containing protein</fullName>
    </submittedName>
</protein>
<comment type="caution">
    <text evidence="2">The sequence shown here is derived from an EMBL/GenBank/DDBJ whole genome shotgun (WGS) entry which is preliminary data.</text>
</comment>
<dbReference type="PANTHER" id="PTHR33112">
    <property type="entry name" value="DOMAIN PROTEIN, PUTATIVE-RELATED"/>
    <property type="match status" value="1"/>
</dbReference>
<name>A0ABR2IWR4_9PEZI</name>
<dbReference type="InterPro" id="IPR010730">
    <property type="entry name" value="HET"/>
</dbReference>
<dbReference type="EMBL" id="JAPCWZ010000004">
    <property type="protein sequence ID" value="KAK8869055.1"/>
    <property type="molecule type" value="Genomic_DNA"/>
</dbReference>
<feature type="domain" description="Heterokaryon incompatibility" evidence="1">
    <location>
        <begin position="165"/>
        <end position="319"/>
    </location>
</feature>
<reference evidence="2 3" key="1">
    <citation type="journal article" date="2024" name="IMA Fungus">
        <title>Apiospora arundinis, a panoply of carbohydrate-active enzymes and secondary metabolites.</title>
        <authorList>
            <person name="Sorensen T."/>
            <person name="Petersen C."/>
            <person name="Muurmann A.T."/>
            <person name="Christiansen J.V."/>
            <person name="Brundto M.L."/>
            <person name="Overgaard C.K."/>
            <person name="Boysen A.T."/>
            <person name="Wollenberg R.D."/>
            <person name="Larsen T.O."/>
            <person name="Sorensen J.L."/>
            <person name="Nielsen K.L."/>
            <person name="Sondergaard T.E."/>
        </authorList>
    </citation>
    <scope>NUCLEOTIDE SEQUENCE [LARGE SCALE GENOMIC DNA]</scope>
    <source>
        <strain evidence="2 3">AAU 773</strain>
    </source>
</reference>
<evidence type="ECO:0000313" key="3">
    <source>
        <dbReference type="Proteomes" id="UP001390339"/>
    </source>
</evidence>
<organism evidence="2 3">
    <name type="scientific">Apiospora arundinis</name>
    <dbReference type="NCBI Taxonomy" id="335852"/>
    <lineage>
        <taxon>Eukaryota</taxon>
        <taxon>Fungi</taxon>
        <taxon>Dikarya</taxon>
        <taxon>Ascomycota</taxon>
        <taxon>Pezizomycotina</taxon>
        <taxon>Sordariomycetes</taxon>
        <taxon>Xylariomycetidae</taxon>
        <taxon>Amphisphaeriales</taxon>
        <taxon>Apiosporaceae</taxon>
        <taxon>Apiospora</taxon>
    </lineage>
</organism>
<evidence type="ECO:0000259" key="1">
    <source>
        <dbReference type="Pfam" id="PF06985"/>
    </source>
</evidence>
<proteinExistence type="predicted"/>
<gene>
    <name evidence="2" type="ORF">PGQ11_007633</name>
</gene>
<keyword evidence="3" id="KW-1185">Reference proteome</keyword>
<dbReference type="PANTHER" id="PTHR33112:SF1">
    <property type="entry name" value="HETEROKARYON INCOMPATIBILITY DOMAIN-CONTAINING PROTEIN"/>
    <property type="match status" value="1"/>
</dbReference>
<dbReference type="Pfam" id="PF06985">
    <property type="entry name" value="HET"/>
    <property type="match status" value="1"/>
</dbReference>